<comment type="caution">
    <text evidence="2">The sequence shown here is derived from an EMBL/GenBank/DDBJ whole genome shotgun (WGS) entry which is preliminary data.</text>
</comment>
<feature type="compositionally biased region" description="Pro residues" evidence="1">
    <location>
        <begin position="73"/>
        <end position="82"/>
    </location>
</feature>
<proteinExistence type="predicted"/>
<dbReference type="RefSeq" id="WP_191195564.1">
    <property type="nucleotide sequence ID" value="NZ_JACXYZ010000002.1"/>
</dbReference>
<dbReference type="Proteomes" id="UP000618818">
    <property type="component" value="Unassembled WGS sequence"/>
</dbReference>
<evidence type="ECO:0000313" key="3">
    <source>
        <dbReference type="Proteomes" id="UP000618818"/>
    </source>
</evidence>
<protein>
    <submittedName>
        <fullName evidence="2">Uncharacterized protein</fullName>
    </submittedName>
</protein>
<feature type="compositionally biased region" description="Low complexity" evidence="1">
    <location>
        <begin position="231"/>
        <end position="251"/>
    </location>
</feature>
<feature type="compositionally biased region" description="Low complexity" evidence="1">
    <location>
        <begin position="971"/>
        <end position="980"/>
    </location>
</feature>
<feature type="region of interest" description="Disordered" evidence="1">
    <location>
        <begin position="24"/>
        <end position="347"/>
    </location>
</feature>
<evidence type="ECO:0000313" key="2">
    <source>
        <dbReference type="EMBL" id="MBD3925678.1"/>
    </source>
</evidence>
<feature type="compositionally biased region" description="Basic and acidic residues" evidence="1">
    <location>
        <begin position="273"/>
        <end position="283"/>
    </location>
</feature>
<evidence type="ECO:0000256" key="1">
    <source>
        <dbReference type="SAM" id="MobiDB-lite"/>
    </source>
</evidence>
<organism evidence="2 3">
    <name type="scientific">Nocardioides cavernae</name>
    <dbReference type="NCBI Taxonomy" id="1921566"/>
    <lineage>
        <taxon>Bacteria</taxon>
        <taxon>Bacillati</taxon>
        <taxon>Actinomycetota</taxon>
        <taxon>Actinomycetes</taxon>
        <taxon>Propionibacteriales</taxon>
        <taxon>Nocardioidaceae</taxon>
        <taxon>Nocardioides</taxon>
    </lineage>
</organism>
<feature type="compositionally biased region" description="Polar residues" evidence="1">
    <location>
        <begin position="138"/>
        <end position="154"/>
    </location>
</feature>
<accession>A0ABR8NC12</accession>
<keyword evidence="3" id="KW-1185">Reference proteome</keyword>
<feature type="region of interest" description="Disordered" evidence="1">
    <location>
        <begin position="963"/>
        <end position="995"/>
    </location>
</feature>
<feature type="compositionally biased region" description="Basic and acidic residues" evidence="1">
    <location>
        <begin position="175"/>
        <end position="194"/>
    </location>
</feature>
<reference evidence="2 3" key="1">
    <citation type="submission" date="2020-09" db="EMBL/GenBank/DDBJ databases">
        <title>novel species in genus Nocardioides.</title>
        <authorList>
            <person name="Zhang G."/>
        </authorList>
    </citation>
    <scope>NUCLEOTIDE SEQUENCE [LARGE SCALE GENOMIC DNA]</scope>
    <source>
        <strain evidence="2 3">KCTC 39551</strain>
    </source>
</reference>
<gene>
    <name evidence="2" type="ORF">IEZ26_13680</name>
</gene>
<sequence length="1114" mass="118616">MAPLAEPTPPEPVRGPEAAPAVVAPLELIAGTPPGMAETVGEPSAPGAVDDRTPVADASGATTLAPADDVPAAAPPVAPPTPTSDAATTAAPGGTPAPEGTEVVAVPTPEEAVAPVAQAVADRARRQRAHPPAETPVASASASARQPAVEQQRSTAERTVDAIDSVPAGEVPRQSFKEALRLAIDEATPKPKTEDEADRVMAQGATDASARINAQLGIQREEAAGPLRSTAQAEAAPDPAAGTPAPALVPEAPGPAPDPVGPDAVVPAPLPAERLDYSSDRSATDQAMAEAGVSTEQLQRGNDPEFAPALEARSTAETHEAAAGNQYRENEAAVRGESRAQAQERLGGGLAGMRAQRLDLIGQVVGEQQSTSTNQSQQRRLVTERVTAIKEATRTDVDVILTAMDAAAVAIFDVGLREAEAAYEDAFEEAKGGVGNWLTEWGDDWERLIEDSLATGRAAYLARVGRAIDEVATLVESRLAAAKQRVAAGRAELDSYVAGLDESLRSAGEEARQLVSADFDALESSIDERRDSLVQRLTQQYRDSYQRMSETENRLREENKSLWQRVYDATVGLIKKILEFKDMLLSALAEAASVITLIIEDPIGFLSNLIEAVMQGVTNFKDHIVEHLEKGLLDWIFGAVAGAGIQMPAKFDLQGILGLVLQILGLTWQNIRRIAVEMVGEPIVRALEMFAEPVIVLVREGPAGLWEWIKEKLTDLKSMLLEEIQSWLITNVVEAGIKWIIGLLTPAGAFIKACMAIYDIVMFFVEKAQQIADLVKAVTASIGAIAKGSLGAAAQRVEDALARAIPVAIGFLADLLGLGDLSETISAFIKKIRKPVEEAIRWLIGKAVDLVKAAGKLLGIGKDDGPKEGDEDHKLAVNGGLASLQDAVNRYAGRGATREVAEEIARDVQVAHPVFKSVDVVAEGRSWGFRVVASVVSTSAQLPMAGVDPEVDEMVERGIVEEQESTDAPRRAGPLRRAAPTGLGQEARSEFDPDQPGHAARLGVDPGGQVHHAIELTVLDRYPGVFTASELNASSNMRGIPPEQGGRRQLHNSKIRTVWNRVYRSLDAKIERRGLKPGSSEYSALVRAHLEEGRAEMDYTLGQFFSESRKAPRP</sequence>
<feature type="compositionally biased region" description="Basic and acidic residues" evidence="1">
    <location>
        <begin position="328"/>
        <end position="338"/>
    </location>
</feature>
<feature type="compositionally biased region" description="Low complexity" evidence="1">
    <location>
        <begin position="83"/>
        <end position="121"/>
    </location>
</feature>
<dbReference type="EMBL" id="JACXYZ010000002">
    <property type="protein sequence ID" value="MBD3925678.1"/>
    <property type="molecule type" value="Genomic_DNA"/>
</dbReference>
<feature type="compositionally biased region" description="Low complexity" evidence="1">
    <location>
        <begin position="61"/>
        <end position="72"/>
    </location>
</feature>
<name>A0ABR8NC12_9ACTN</name>